<dbReference type="InterPro" id="IPR001647">
    <property type="entry name" value="HTH_TetR"/>
</dbReference>
<dbReference type="Gene3D" id="1.10.357.10">
    <property type="entry name" value="Tetracycline Repressor, domain 2"/>
    <property type="match status" value="1"/>
</dbReference>
<dbReference type="InterPro" id="IPR050109">
    <property type="entry name" value="HTH-type_TetR-like_transc_reg"/>
</dbReference>
<dbReference type="SUPFAM" id="SSF46689">
    <property type="entry name" value="Homeodomain-like"/>
    <property type="match status" value="1"/>
</dbReference>
<dbReference type="Pfam" id="PF00440">
    <property type="entry name" value="TetR_N"/>
    <property type="match status" value="1"/>
</dbReference>
<protein>
    <submittedName>
        <fullName evidence="4">TetR/AcrR family transcriptional regulator</fullName>
    </submittedName>
</protein>
<organism evidence="4 5">
    <name type="scientific">Zooshikella harenae</name>
    <dbReference type="NCBI Taxonomy" id="2827238"/>
    <lineage>
        <taxon>Bacteria</taxon>
        <taxon>Pseudomonadati</taxon>
        <taxon>Pseudomonadota</taxon>
        <taxon>Gammaproteobacteria</taxon>
        <taxon>Oceanospirillales</taxon>
        <taxon>Zooshikellaceae</taxon>
        <taxon>Zooshikella</taxon>
    </lineage>
</organism>
<evidence type="ECO:0000256" key="2">
    <source>
        <dbReference type="PROSITE-ProRule" id="PRU00335"/>
    </source>
</evidence>
<dbReference type="Proteomes" id="UP000690515">
    <property type="component" value="Unassembled WGS sequence"/>
</dbReference>
<dbReference type="RefSeq" id="WP_215818273.1">
    <property type="nucleotide sequence ID" value="NZ_JAGSOY010000004.1"/>
</dbReference>
<dbReference type="PROSITE" id="PS50977">
    <property type="entry name" value="HTH_TETR_2"/>
    <property type="match status" value="1"/>
</dbReference>
<feature type="domain" description="HTH tetR-type" evidence="3">
    <location>
        <begin position="12"/>
        <end position="72"/>
    </location>
</feature>
<dbReference type="InterPro" id="IPR009057">
    <property type="entry name" value="Homeodomain-like_sf"/>
</dbReference>
<evidence type="ECO:0000313" key="5">
    <source>
        <dbReference type="Proteomes" id="UP000690515"/>
    </source>
</evidence>
<accession>A0ABS5Z7U3</accession>
<dbReference type="PRINTS" id="PR00455">
    <property type="entry name" value="HTHTETR"/>
</dbReference>
<evidence type="ECO:0000259" key="3">
    <source>
        <dbReference type="PROSITE" id="PS50977"/>
    </source>
</evidence>
<comment type="caution">
    <text evidence="4">The sequence shown here is derived from an EMBL/GenBank/DDBJ whole genome shotgun (WGS) entry which is preliminary data.</text>
</comment>
<reference evidence="4 5" key="1">
    <citation type="submission" date="2021-04" db="EMBL/GenBank/DDBJ databases">
        <authorList>
            <person name="Pira H."/>
            <person name="Risdian C."/>
            <person name="Wink J."/>
        </authorList>
    </citation>
    <scope>NUCLEOTIDE SEQUENCE [LARGE SCALE GENOMIC DNA]</scope>
    <source>
        <strain evidence="4 5">WH53</strain>
    </source>
</reference>
<keyword evidence="5" id="KW-1185">Reference proteome</keyword>
<proteinExistence type="predicted"/>
<keyword evidence="1 2" id="KW-0238">DNA-binding</keyword>
<dbReference type="PANTHER" id="PTHR30055">
    <property type="entry name" value="HTH-TYPE TRANSCRIPTIONAL REGULATOR RUTR"/>
    <property type="match status" value="1"/>
</dbReference>
<sequence>MSAKTGRPKGDSDARQRLIAAALALFGNQSFNNVSTRQLAREAGVDAALIRYYFGSKLGLFEQMLREMLEPMLERLRAQPQAAFPSDLTGLMQTYYSIMAPNPNLPRLVVRVLQEDEGTEPFRILMTLFGEVMALSRQWLGKVLLNSGRLRPGVEPELARLSFTSLMVFPLIAPQVLIRQFGISLDADFLPTLIQHNVQVMEKGLFLPEDADMRTLS</sequence>
<dbReference type="PANTHER" id="PTHR30055:SF233">
    <property type="entry name" value="REGULATORY PROTEIN TETR"/>
    <property type="match status" value="1"/>
</dbReference>
<name>A0ABS5Z7U3_9GAMM</name>
<evidence type="ECO:0000313" key="4">
    <source>
        <dbReference type="EMBL" id="MBU2710119.1"/>
    </source>
</evidence>
<gene>
    <name evidence="4" type="ORF">KCG35_03515</name>
</gene>
<dbReference type="EMBL" id="JAGSOY010000004">
    <property type="protein sequence ID" value="MBU2710119.1"/>
    <property type="molecule type" value="Genomic_DNA"/>
</dbReference>
<feature type="DNA-binding region" description="H-T-H motif" evidence="2">
    <location>
        <begin position="35"/>
        <end position="54"/>
    </location>
</feature>
<evidence type="ECO:0000256" key="1">
    <source>
        <dbReference type="ARBA" id="ARBA00023125"/>
    </source>
</evidence>